<dbReference type="InterPro" id="IPR023214">
    <property type="entry name" value="HAD_sf"/>
</dbReference>
<gene>
    <name evidence="5" type="ORF">EDC65_5423</name>
</gene>
<protein>
    <submittedName>
        <fullName evidence="5">HAD superfamily hydrolase (TIGR01509 family)</fullName>
    </submittedName>
</protein>
<organism evidence="5 6">
    <name type="scientific">Stella humosa</name>
    <dbReference type="NCBI Taxonomy" id="94"/>
    <lineage>
        <taxon>Bacteria</taxon>
        <taxon>Pseudomonadati</taxon>
        <taxon>Pseudomonadota</taxon>
        <taxon>Alphaproteobacteria</taxon>
        <taxon>Rhodospirillales</taxon>
        <taxon>Stellaceae</taxon>
        <taxon>Stella</taxon>
    </lineage>
</organism>
<dbReference type="PANTHER" id="PTHR46193">
    <property type="entry name" value="6-PHOSPHOGLUCONATE PHOSPHATASE"/>
    <property type="match status" value="1"/>
</dbReference>
<sequence length="231" mass="24193">MDSTLPQASAPRHRQAGPVGLVIFDCDGVLIDSEVLACRTAAETLGEFGLAITLDEYLQFVGRSARDIRAELEARFGTLPAALQTTERERLFARFTADLKGMAGAAETIAGLGLPVCIASSSDHERLRHTLGLTGLHDLFQPHIFSATEVARGKPAPDLFLHAAARMGVDPAACLVVEDSPAGVTAAVAAGMRAIGFIGGSHCRADHADRLLAAGADTIIDRLSAVTALAR</sequence>
<comment type="cofactor">
    <cofactor evidence="1">
        <name>Mg(2+)</name>
        <dbReference type="ChEBI" id="CHEBI:18420"/>
    </cofactor>
</comment>
<dbReference type="Gene3D" id="1.10.150.240">
    <property type="entry name" value="Putative phosphatase, domain 2"/>
    <property type="match status" value="1"/>
</dbReference>
<dbReference type="CDD" id="cd07526">
    <property type="entry name" value="HAD_BPGM_like"/>
    <property type="match status" value="1"/>
</dbReference>
<dbReference type="InterPro" id="IPR023198">
    <property type="entry name" value="PGP-like_dom2"/>
</dbReference>
<evidence type="ECO:0000256" key="3">
    <source>
        <dbReference type="ARBA" id="ARBA00022723"/>
    </source>
</evidence>
<dbReference type="SUPFAM" id="SSF56784">
    <property type="entry name" value="HAD-like"/>
    <property type="match status" value="1"/>
</dbReference>
<comment type="caution">
    <text evidence="5">The sequence shown here is derived from an EMBL/GenBank/DDBJ whole genome shotgun (WGS) entry which is preliminary data.</text>
</comment>
<comment type="similarity">
    <text evidence="2">Belongs to the HAD-like hydrolase superfamily. CbbY/CbbZ/Gph/YieH family.</text>
</comment>
<accession>A0A3N1KRW8</accession>
<dbReference type="InterPro" id="IPR036412">
    <property type="entry name" value="HAD-like_sf"/>
</dbReference>
<evidence type="ECO:0000313" key="6">
    <source>
        <dbReference type="Proteomes" id="UP000278222"/>
    </source>
</evidence>
<dbReference type="NCBIfam" id="TIGR01509">
    <property type="entry name" value="HAD-SF-IA-v3"/>
    <property type="match status" value="1"/>
</dbReference>
<dbReference type="InterPro" id="IPR051600">
    <property type="entry name" value="Beta-PGM-like"/>
</dbReference>
<reference evidence="5 6" key="1">
    <citation type="submission" date="2018-11" db="EMBL/GenBank/DDBJ databases">
        <title>Genomic Encyclopedia of Type Strains, Phase IV (KMG-IV): sequencing the most valuable type-strain genomes for metagenomic binning, comparative biology and taxonomic classification.</title>
        <authorList>
            <person name="Goeker M."/>
        </authorList>
    </citation>
    <scope>NUCLEOTIDE SEQUENCE [LARGE SCALE GENOMIC DNA]</scope>
    <source>
        <strain evidence="5 6">DSM 5900</strain>
    </source>
</reference>
<evidence type="ECO:0000256" key="4">
    <source>
        <dbReference type="ARBA" id="ARBA00022842"/>
    </source>
</evidence>
<dbReference type="Proteomes" id="UP000278222">
    <property type="component" value="Unassembled WGS sequence"/>
</dbReference>
<dbReference type="SFLD" id="SFLDS00003">
    <property type="entry name" value="Haloacid_Dehalogenase"/>
    <property type="match status" value="1"/>
</dbReference>
<dbReference type="Pfam" id="PF00702">
    <property type="entry name" value="Hydrolase"/>
    <property type="match status" value="1"/>
</dbReference>
<dbReference type="Gene3D" id="3.40.50.1000">
    <property type="entry name" value="HAD superfamily/HAD-like"/>
    <property type="match status" value="1"/>
</dbReference>
<evidence type="ECO:0000256" key="1">
    <source>
        <dbReference type="ARBA" id="ARBA00001946"/>
    </source>
</evidence>
<dbReference type="AlphaFoldDB" id="A0A3N1KRW8"/>
<keyword evidence="4" id="KW-0460">Magnesium</keyword>
<dbReference type="SFLD" id="SFLDG01129">
    <property type="entry name" value="C1.5:_HAD__Beta-PGM__Phosphata"/>
    <property type="match status" value="1"/>
</dbReference>
<dbReference type="PANTHER" id="PTHR46193:SF10">
    <property type="entry name" value="6-PHOSPHOGLUCONATE PHOSPHATASE"/>
    <property type="match status" value="1"/>
</dbReference>
<keyword evidence="3" id="KW-0479">Metal-binding</keyword>
<dbReference type="InterPro" id="IPR006439">
    <property type="entry name" value="HAD-SF_hydro_IA"/>
</dbReference>
<dbReference type="GO" id="GO:0016787">
    <property type="term" value="F:hydrolase activity"/>
    <property type="evidence" value="ECO:0007669"/>
    <property type="project" value="UniProtKB-KW"/>
</dbReference>
<dbReference type="GO" id="GO:0046872">
    <property type="term" value="F:metal ion binding"/>
    <property type="evidence" value="ECO:0007669"/>
    <property type="project" value="UniProtKB-KW"/>
</dbReference>
<dbReference type="OrthoDB" id="9797743at2"/>
<name>A0A3N1KRW8_9PROT</name>
<dbReference type="EMBL" id="RJKX01000019">
    <property type="protein sequence ID" value="ROP81088.1"/>
    <property type="molecule type" value="Genomic_DNA"/>
</dbReference>
<evidence type="ECO:0000313" key="5">
    <source>
        <dbReference type="EMBL" id="ROP81088.1"/>
    </source>
</evidence>
<dbReference type="SFLD" id="SFLDG01135">
    <property type="entry name" value="C1.5.6:_HAD__Beta-PGM__Phospha"/>
    <property type="match status" value="1"/>
</dbReference>
<keyword evidence="5" id="KW-0378">Hydrolase</keyword>
<evidence type="ECO:0000256" key="2">
    <source>
        <dbReference type="ARBA" id="ARBA00006171"/>
    </source>
</evidence>
<proteinExistence type="inferred from homology"/>
<dbReference type="RefSeq" id="WP_123695599.1">
    <property type="nucleotide sequence ID" value="NZ_AP019700.1"/>
</dbReference>
<keyword evidence="6" id="KW-1185">Reference proteome</keyword>